<evidence type="ECO:0000313" key="7">
    <source>
        <dbReference type="EMBL" id="MFB9329821.1"/>
    </source>
</evidence>
<evidence type="ECO:0000256" key="4">
    <source>
        <dbReference type="ARBA" id="ARBA00022857"/>
    </source>
</evidence>
<dbReference type="InterPro" id="IPR051721">
    <property type="entry name" value="Biopterin_syn/organic_redct"/>
</dbReference>
<dbReference type="RefSeq" id="WP_377500411.1">
    <property type="nucleotide sequence ID" value="NZ_JBHMDO010000044.1"/>
</dbReference>
<comment type="subcellular location">
    <subcellularLocation>
        <location evidence="1">Cytoplasm</location>
    </subcellularLocation>
</comment>
<sequence length="244" mass="25757">MKPSVVLITGASRGIGEALALALLGRGDCVVGLSRGVSEQTIAHEQFKAVNVDLSSLAEVEMAMHRLFETLTPDAISGITLVNNAAALAPLAPIEACASSDIAAHLHVGTAAPVLLTSLFLQKTADWPVPRTVATLTSGLAGIPAASMSLYCASKAFLNMFTRCVREEQRLSPRPARVIAIDPGMAETDMQAYARSRQGESFPVGTLLQQAHDAGQVLAPRDVAERIVRLLDEHGADDRAVLKV</sequence>
<comment type="similarity">
    <text evidence="2">Belongs to the short-chain dehydrogenases/reductases (SDR) family.</text>
</comment>
<accession>A0ABV5KX64</accession>
<protein>
    <submittedName>
        <fullName evidence="7">SDR family NAD(P)-dependent oxidoreductase</fullName>
    </submittedName>
</protein>
<evidence type="ECO:0000256" key="2">
    <source>
        <dbReference type="ARBA" id="ARBA00006484"/>
    </source>
</evidence>
<dbReference type="InterPro" id="IPR020904">
    <property type="entry name" value="Sc_DH/Rdtase_CS"/>
</dbReference>
<gene>
    <name evidence="7" type="ORF">ACFFSY_28100</name>
</gene>
<dbReference type="InterPro" id="IPR002347">
    <property type="entry name" value="SDR_fam"/>
</dbReference>
<proteinExistence type="inferred from homology"/>
<comment type="caution">
    <text evidence="7">The sequence shown here is derived from an EMBL/GenBank/DDBJ whole genome shotgun (WGS) entry which is preliminary data.</text>
</comment>
<feature type="domain" description="Ketoreductase" evidence="6">
    <location>
        <begin position="4"/>
        <end position="188"/>
    </location>
</feature>
<dbReference type="SUPFAM" id="SSF51735">
    <property type="entry name" value="NAD(P)-binding Rossmann-fold domains"/>
    <property type="match status" value="1"/>
</dbReference>
<evidence type="ECO:0000256" key="5">
    <source>
        <dbReference type="ARBA" id="ARBA00023002"/>
    </source>
</evidence>
<dbReference type="Proteomes" id="UP001589747">
    <property type="component" value="Unassembled WGS sequence"/>
</dbReference>
<dbReference type="PROSITE" id="PS00061">
    <property type="entry name" value="ADH_SHORT"/>
    <property type="match status" value="1"/>
</dbReference>
<name>A0ABV5KX64_9BACL</name>
<dbReference type="PANTHER" id="PTHR44085">
    <property type="entry name" value="SEPIAPTERIN REDUCTASE"/>
    <property type="match status" value="1"/>
</dbReference>
<dbReference type="PANTHER" id="PTHR44085:SF2">
    <property type="entry name" value="SEPIAPTERIN REDUCTASE"/>
    <property type="match status" value="1"/>
</dbReference>
<evidence type="ECO:0000313" key="8">
    <source>
        <dbReference type="Proteomes" id="UP001589747"/>
    </source>
</evidence>
<keyword evidence="4" id="KW-0521">NADP</keyword>
<dbReference type="SMART" id="SM00822">
    <property type="entry name" value="PKS_KR"/>
    <property type="match status" value="1"/>
</dbReference>
<dbReference type="Gene3D" id="3.40.50.720">
    <property type="entry name" value="NAD(P)-binding Rossmann-like Domain"/>
    <property type="match status" value="1"/>
</dbReference>
<keyword evidence="3" id="KW-0963">Cytoplasm</keyword>
<keyword evidence="5" id="KW-0560">Oxidoreductase</keyword>
<dbReference type="InterPro" id="IPR036291">
    <property type="entry name" value="NAD(P)-bd_dom_sf"/>
</dbReference>
<dbReference type="PRINTS" id="PR00081">
    <property type="entry name" value="GDHRDH"/>
</dbReference>
<dbReference type="InterPro" id="IPR057326">
    <property type="entry name" value="KR_dom"/>
</dbReference>
<organism evidence="7 8">
    <name type="scientific">Paenibacillus aurantiacus</name>
    <dbReference type="NCBI Taxonomy" id="1936118"/>
    <lineage>
        <taxon>Bacteria</taxon>
        <taxon>Bacillati</taxon>
        <taxon>Bacillota</taxon>
        <taxon>Bacilli</taxon>
        <taxon>Bacillales</taxon>
        <taxon>Paenibacillaceae</taxon>
        <taxon>Paenibacillus</taxon>
    </lineage>
</organism>
<evidence type="ECO:0000256" key="1">
    <source>
        <dbReference type="ARBA" id="ARBA00004496"/>
    </source>
</evidence>
<dbReference type="EMBL" id="JBHMDO010000044">
    <property type="protein sequence ID" value="MFB9329821.1"/>
    <property type="molecule type" value="Genomic_DNA"/>
</dbReference>
<dbReference type="Pfam" id="PF00106">
    <property type="entry name" value="adh_short"/>
    <property type="match status" value="1"/>
</dbReference>
<evidence type="ECO:0000259" key="6">
    <source>
        <dbReference type="SMART" id="SM00822"/>
    </source>
</evidence>
<keyword evidence="8" id="KW-1185">Reference proteome</keyword>
<evidence type="ECO:0000256" key="3">
    <source>
        <dbReference type="ARBA" id="ARBA00022490"/>
    </source>
</evidence>
<reference evidence="7 8" key="1">
    <citation type="submission" date="2024-09" db="EMBL/GenBank/DDBJ databases">
        <authorList>
            <person name="Sun Q."/>
            <person name="Mori K."/>
        </authorList>
    </citation>
    <scope>NUCLEOTIDE SEQUENCE [LARGE SCALE GENOMIC DNA]</scope>
    <source>
        <strain evidence="7 8">TISTR 2452</strain>
    </source>
</reference>